<feature type="chain" id="PRO_5012871799" evidence="1">
    <location>
        <begin position="36"/>
        <end position="289"/>
    </location>
</feature>
<dbReference type="Gene3D" id="3.40.50.1820">
    <property type="entry name" value="alpha/beta hydrolase"/>
    <property type="match status" value="1"/>
</dbReference>
<sequence length="289" mass="30890">MADTKGCTSKTSRKYAGTWLCCALGVTLCLLSACASSPRQKASALAQEQGFSERLFSTKLFTLCGLLRPGLSSDSKILRVYIEGDGYAWESRTRPSADPTPRNPVALHLAMADPGADPVLYLARPCQYVQGEDRRQCSKRYWTSARLGPEVINSLDAAITQAKAACGAEQVILVGFSGGGGAAALLAAMRPDVVFLGTVAGNLDIDAWADLQGVGQLAESLNPKAVAPSLQHLPQRHLSSRTDATMPPEISAKFCRAVNQPESCVVISGVPHGGPWQRYWDYDYSSGKP</sequence>
<dbReference type="InterPro" id="IPR029058">
    <property type="entry name" value="AB_hydrolase_fold"/>
</dbReference>
<organism evidence="2">
    <name type="scientific">uncultured Desulfovibrio sp</name>
    <dbReference type="NCBI Taxonomy" id="167968"/>
    <lineage>
        <taxon>Bacteria</taxon>
        <taxon>Pseudomonadati</taxon>
        <taxon>Thermodesulfobacteriota</taxon>
        <taxon>Desulfovibrionia</taxon>
        <taxon>Desulfovibrionales</taxon>
        <taxon>Desulfovibrionaceae</taxon>
        <taxon>Desulfovibrio</taxon>
        <taxon>environmental samples</taxon>
    </lineage>
</organism>
<dbReference type="SUPFAM" id="SSF53474">
    <property type="entry name" value="alpha/beta-Hydrolases"/>
    <property type="match status" value="1"/>
</dbReference>
<feature type="signal peptide" evidence="1">
    <location>
        <begin position="1"/>
        <end position="35"/>
    </location>
</feature>
<evidence type="ECO:0000313" key="2">
    <source>
        <dbReference type="EMBL" id="SBV95052.1"/>
    </source>
</evidence>
<dbReference type="EMBL" id="FLUP01000001">
    <property type="protein sequence ID" value="SBV95052.1"/>
    <property type="molecule type" value="Genomic_DNA"/>
</dbReference>
<dbReference type="AlphaFoldDB" id="A0A212J6H0"/>
<evidence type="ECO:0000256" key="1">
    <source>
        <dbReference type="SAM" id="SignalP"/>
    </source>
</evidence>
<proteinExistence type="predicted"/>
<gene>
    <name evidence="2" type="ORF">KM92DES2_10610</name>
</gene>
<reference evidence="2" key="1">
    <citation type="submission" date="2016-04" db="EMBL/GenBank/DDBJ databases">
        <authorList>
            <person name="Evans L.H."/>
            <person name="Alamgir A."/>
            <person name="Owens N."/>
            <person name="Weber N.D."/>
            <person name="Virtaneva K."/>
            <person name="Barbian K."/>
            <person name="Babar A."/>
            <person name="Rosenke K."/>
        </authorList>
    </citation>
    <scope>NUCLEOTIDE SEQUENCE</scope>
    <source>
        <strain evidence="2">92-2</strain>
    </source>
</reference>
<keyword evidence="1" id="KW-0732">Signal</keyword>
<dbReference type="PROSITE" id="PS51257">
    <property type="entry name" value="PROKAR_LIPOPROTEIN"/>
    <property type="match status" value="1"/>
</dbReference>
<accession>A0A212J6H0</accession>
<name>A0A212J6H0_9BACT</name>
<protein>
    <submittedName>
        <fullName evidence="2">Uncharacterized protein</fullName>
    </submittedName>
</protein>